<comment type="caution">
    <text evidence="1">The sequence shown here is derived from an EMBL/GenBank/DDBJ whole genome shotgun (WGS) entry which is preliminary data.</text>
</comment>
<evidence type="ECO:0000313" key="1">
    <source>
        <dbReference type="EMBL" id="GJS77101.1"/>
    </source>
</evidence>
<evidence type="ECO:0000313" key="2">
    <source>
        <dbReference type="Proteomes" id="UP001151760"/>
    </source>
</evidence>
<keyword evidence="2" id="KW-1185">Reference proteome</keyword>
<organism evidence="1 2">
    <name type="scientific">Tanacetum coccineum</name>
    <dbReference type="NCBI Taxonomy" id="301880"/>
    <lineage>
        <taxon>Eukaryota</taxon>
        <taxon>Viridiplantae</taxon>
        <taxon>Streptophyta</taxon>
        <taxon>Embryophyta</taxon>
        <taxon>Tracheophyta</taxon>
        <taxon>Spermatophyta</taxon>
        <taxon>Magnoliopsida</taxon>
        <taxon>eudicotyledons</taxon>
        <taxon>Gunneridae</taxon>
        <taxon>Pentapetalae</taxon>
        <taxon>asterids</taxon>
        <taxon>campanulids</taxon>
        <taxon>Asterales</taxon>
        <taxon>Asteraceae</taxon>
        <taxon>Asteroideae</taxon>
        <taxon>Anthemideae</taxon>
        <taxon>Anthemidinae</taxon>
        <taxon>Tanacetum</taxon>
    </lineage>
</organism>
<gene>
    <name evidence="1" type="ORF">Tco_0726982</name>
</gene>
<accession>A0ABQ4YJD7</accession>
<name>A0ABQ4YJD7_9ASTR</name>
<proteinExistence type="predicted"/>
<dbReference type="Proteomes" id="UP001151760">
    <property type="component" value="Unassembled WGS sequence"/>
</dbReference>
<protein>
    <submittedName>
        <fullName evidence="1">Uncharacterized protein</fullName>
    </submittedName>
</protein>
<sequence length="242" mass="28744">MLHLGDNSTRWRNLVGELVKEFPMYNPSWHKIEEDKKSHIMGWLMVYVDNKSSIKKRHKTVGPAQTCDVAYIRSKPPRMSRRHSRIRRLTIGLTLRPLPEPLKMLKTGQRARSSASRDPVHWLSFEISRWRASRPVSTRPSYRPSSKLTLMMAYLRRERPKFNIEKKRHHDTYWFMKGFSPSVRPVANPRLRYYTSIILMVDYKAYYNLTPPTFKKPDAHKEDLLPTVFRPRNPPLRTRDST</sequence>
<reference evidence="1" key="1">
    <citation type="journal article" date="2022" name="Int. J. Mol. Sci.">
        <title>Draft Genome of Tanacetum Coccineum: Genomic Comparison of Closely Related Tanacetum-Family Plants.</title>
        <authorList>
            <person name="Yamashiro T."/>
            <person name="Shiraishi A."/>
            <person name="Nakayama K."/>
            <person name="Satake H."/>
        </authorList>
    </citation>
    <scope>NUCLEOTIDE SEQUENCE</scope>
</reference>
<reference evidence="1" key="2">
    <citation type="submission" date="2022-01" db="EMBL/GenBank/DDBJ databases">
        <authorList>
            <person name="Yamashiro T."/>
            <person name="Shiraishi A."/>
            <person name="Satake H."/>
            <person name="Nakayama K."/>
        </authorList>
    </citation>
    <scope>NUCLEOTIDE SEQUENCE</scope>
</reference>
<dbReference type="EMBL" id="BQNB010010424">
    <property type="protein sequence ID" value="GJS77101.1"/>
    <property type="molecule type" value="Genomic_DNA"/>
</dbReference>